<evidence type="ECO:0000313" key="2">
    <source>
        <dbReference type="EMBL" id="PKI85848.1"/>
    </source>
</evidence>
<dbReference type="PANTHER" id="PTHR14336:SF8">
    <property type="entry name" value="PROTEIN OPY1"/>
    <property type="match status" value="1"/>
</dbReference>
<dbReference type="InterPro" id="IPR001849">
    <property type="entry name" value="PH_domain"/>
</dbReference>
<accession>A0A2N1JH35</accession>
<name>A0A2N1JH35_9BASI</name>
<evidence type="ECO:0000313" key="3">
    <source>
        <dbReference type="Proteomes" id="UP000232875"/>
    </source>
</evidence>
<dbReference type="PROSITE" id="PS50003">
    <property type="entry name" value="PH_DOMAIN"/>
    <property type="match status" value="2"/>
</dbReference>
<dbReference type="Gene3D" id="2.30.29.30">
    <property type="entry name" value="Pleckstrin-homology domain (PH domain)/Phosphotyrosine-binding domain (PTB)"/>
    <property type="match status" value="2"/>
</dbReference>
<feature type="domain" description="PH" evidence="1">
    <location>
        <begin position="69"/>
        <end position="176"/>
    </location>
</feature>
<dbReference type="SMART" id="SM00233">
    <property type="entry name" value="PH"/>
    <property type="match status" value="2"/>
</dbReference>
<reference evidence="2 3" key="1">
    <citation type="submission" date="2017-10" db="EMBL/GenBank/DDBJ databases">
        <title>A novel species of cold-tolerant Malassezia isolated from bats.</title>
        <authorList>
            <person name="Lorch J.M."/>
            <person name="Palmer J.M."/>
            <person name="Vanderwolf K.J."/>
            <person name="Schmidt K.Z."/>
            <person name="Verant M.L."/>
            <person name="Weller T.J."/>
            <person name="Blehert D.S."/>
        </authorList>
    </citation>
    <scope>NUCLEOTIDE SEQUENCE [LARGE SCALE GENOMIC DNA]</scope>
    <source>
        <strain evidence="2 3">NWHC:44797-103</strain>
    </source>
</reference>
<dbReference type="InterPro" id="IPR051707">
    <property type="entry name" value="PI-Interact_SigTrans_Reg"/>
</dbReference>
<dbReference type="Proteomes" id="UP000232875">
    <property type="component" value="Unassembled WGS sequence"/>
</dbReference>
<sequence>MATTLESPITTVLSLDGVPRSGLVEYPTSGEGAVSDAIAEEDIDDELDDEDDEHEHHLQEVAPEILNEVIIRSGYLYKRGEKRKVRTFQDQASDAQTWKKRWVVLRASQLAFYKNDKEYMTMKVINVSDIRAVVPIEFKRVGLTVGIVTANRTHYLRANSKEETLAWLEAMDQTRSLIQEQNPTAGIAHQLSHTAIGLAEEKPKIANRSMFVMRTEHSPFSIARSVSPPPNILQLCDDGHGPESLTKLAERRTSFSLPAVSPSQHGDENAEAARLAQQLHSVALSSSEEEGDMEFVGVDRAMLLPASVGTGTLASGTAPLNTEHVEDANRVIAQGYLMKQSSRRKQWRKRWFVLTVNTLYYSRSHMDERVHRKLPTAMILDVMECSPTVLPTDHGPLSSLRGLGAVPFSNVPMSLSPPDPWTVVAGGRHEEQGATAETSNTVSFPSTLGKAKRSAEHCFKIITLKRTFLLCAPTEEEDIKWLSALQTILNRRRSASMPLRYH</sequence>
<gene>
    <name evidence="2" type="ORF">MVES_000517</name>
</gene>
<dbReference type="STRING" id="2020962.A0A2N1JH35"/>
<dbReference type="EMBL" id="KZ454987">
    <property type="protein sequence ID" value="PKI85848.1"/>
    <property type="molecule type" value="Genomic_DNA"/>
</dbReference>
<feature type="domain" description="PH" evidence="1">
    <location>
        <begin position="330"/>
        <end position="490"/>
    </location>
</feature>
<dbReference type="PANTHER" id="PTHR14336">
    <property type="entry name" value="TANDEM PH DOMAIN CONTAINING PROTEIN"/>
    <property type="match status" value="1"/>
</dbReference>
<dbReference type="AlphaFoldDB" id="A0A2N1JH35"/>
<dbReference type="Pfam" id="PF00169">
    <property type="entry name" value="PH"/>
    <property type="match status" value="2"/>
</dbReference>
<dbReference type="SUPFAM" id="SSF50729">
    <property type="entry name" value="PH domain-like"/>
    <property type="match status" value="2"/>
</dbReference>
<keyword evidence="3" id="KW-1185">Reference proteome</keyword>
<protein>
    <recommendedName>
        <fullName evidence="1">PH domain-containing protein</fullName>
    </recommendedName>
</protein>
<dbReference type="InterPro" id="IPR011993">
    <property type="entry name" value="PH-like_dom_sf"/>
</dbReference>
<proteinExistence type="predicted"/>
<organism evidence="2 3">
    <name type="scientific">Malassezia vespertilionis</name>
    <dbReference type="NCBI Taxonomy" id="2020962"/>
    <lineage>
        <taxon>Eukaryota</taxon>
        <taxon>Fungi</taxon>
        <taxon>Dikarya</taxon>
        <taxon>Basidiomycota</taxon>
        <taxon>Ustilaginomycotina</taxon>
        <taxon>Malasseziomycetes</taxon>
        <taxon>Malasseziales</taxon>
        <taxon>Malasseziaceae</taxon>
        <taxon>Malassezia</taxon>
    </lineage>
</organism>
<dbReference type="OrthoDB" id="2157866at2759"/>
<evidence type="ECO:0000259" key="1">
    <source>
        <dbReference type="PROSITE" id="PS50003"/>
    </source>
</evidence>